<sequence>MDKIKSVKSLTWREMKSFSESIAKDSIDYISTKAKSFSASLDLTHSTISNENSHDKKSILLDTITINYPNVKLLSFYKAEEFNNKKIYDFLMDVFRIHEPITQSLNCEEEDLEDFFTDIASKYLMDNVSIVVFNEEKELVGICLNSINFVDIKNTQSNIFMEDSYKKTDFSEEYLKNPYRYEKAKKIDLFVSLIENKYEKILPINVKKLLKIDIICVNPSYARLGIAKKLIDLSLKFALENKCQGIISCTTANGSRKLMEKEGFTAIKTINFLDFKVNNELVFQNLLDKGTGGALMFKKLLFDDK</sequence>
<dbReference type="EC" id="2.3.1.87" evidence="4"/>
<comment type="catalytic activity">
    <reaction evidence="10">
        <text>serotonin + hexadecanoyl-CoA = N-hexadecanoyl-serotonin + CoA + H(+)</text>
        <dbReference type="Rhea" id="RHEA:51384"/>
        <dbReference type="ChEBI" id="CHEBI:15378"/>
        <dbReference type="ChEBI" id="CHEBI:57287"/>
        <dbReference type="ChEBI" id="CHEBI:57379"/>
        <dbReference type="ChEBI" id="CHEBI:134059"/>
        <dbReference type="ChEBI" id="CHEBI:350546"/>
    </reaction>
    <physiologicalReaction direction="left-to-right" evidence="10">
        <dbReference type="Rhea" id="RHEA:51385"/>
    </physiologicalReaction>
</comment>
<comment type="similarity">
    <text evidence="3">Belongs to the acetyltransferase family. AANAT subfamily.</text>
</comment>
<accession>A0A0K0DYB5</accession>
<dbReference type="WBParaSite" id="SSTP_0000222900.1">
    <property type="protein sequence ID" value="SSTP_0000222900.1"/>
    <property type="gene ID" value="SSTP_0000222900"/>
</dbReference>
<comment type="catalytic activity">
    <reaction evidence="8">
        <text>dopamine + acetyl-CoA = N-acetyldopamine + CoA + H(+)</text>
        <dbReference type="Rhea" id="RHEA:51388"/>
        <dbReference type="ChEBI" id="CHEBI:15378"/>
        <dbReference type="ChEBI" id="CHEBI:57287"/>
        <dbReference type="ChEBI" id="CHEBI:57288"/>
        <dbReference type="ChEBI" id="CHEBI:59905"/>
        <dbReference type="ChEBI" id="CHEBI:125678"/>
    </reaction>
    <physiologicalReaction direction="left-to-right" evidence="8">
        <dbReference type="Rhea" id="RHEA:51389"/>
    </physiologicalReaction>
</comment>
<comment type="catalytic activity">
    <reaction evidence="7">
        <text>serotonin + (5Z,8Z,11Z,14Z)-eicosatetraenoyl-CoA = N-[(5Z,8Z,11Z,14Z)-eicosatetraenoyl]-serotonin + CoA + H(+)</text>
        <dbReference type="Rhea" id="RHEA:51396"/>
        <dbReference type="ChEBI" id="CHEBI:15378"/>
        <dbReference type="ChEBI" id="CHEBI:57287"/>
        <dbReference type="ChEBI" id="CHEBI:57368"/>
        <dbReference type="ChEBI" id="CHEBI:132255"/>
        <dbReference type="ChEBI" id="CHEBI:350546"/>
    </reaction>
    <physiologicalReaction direction="left-to-right" evidence="7">
        <dbReference type="Rhea" id="RHEA:51397"/>
    </physiologicalReaction>
</comment>
<protein>
    <recommendedName>
        <fullName evidence="4">aralkylamine N-acetyltransferase</fullName>
        <ecNumber evidence="4">2.3.1.87</ecNumber>
    </recommendedName>
</protein>
<dbReference type="STRING" id="6248.A0A0K0DYB5"/>
<comment type="pathway">
    <text evidence="2">Aromatic compound metabolism; melatonin biosynthesis; melatonin from serotonin: step 1/2.</text>
</comment>
<feature type="domain" description="N-acetyltransferase" evidence="13">
    <location>
        <begin position="142"/>
        <end position="288"/>
    </location>
</feature>
<evidence type="ECO:0000256" key="1">
    <source>
        <dbReference type="ARBA" id="ARBA00022679"/>
    </source>
</evidence>
<name>A0A0K0DYB5_STRER</name>
<evidence type="ECO:0000313" key="15">
    <source>
        <dbReference type="WBParaSite" id="SSTP_0000222900.1"/>
    </source>
</evidence>
<evidence type="ECO:0000256" key="12">
    <source>
        <dbReference type="ARBA" id="ARBA00052491"/>
    </source>
</evidence>
<evidence type="ECO:0000256" key="10">
    <source>
        <dbReference type="ARBA" id="ARBA00052178"/>
    </source>
</evidence>
<evidence type="ECO:0000256" key="4">
    <source>
        <dbReference type="ARBA" id="ARBA00039114"/>
    </source>
</evidence>
<dbReference type="Pfam" id="PF00583">
    <property type="entry name" value="Acetyltransf_1"/>
    <property type="match status" value="1"/>
</dbReference>
<dbReference type="Proteomes" id="UP000035681">
    <property type="component" value="Unplaced"/>
</dbReference>
<comment type="catalytic activity">
    <reaction evidence="5">
        <text>dopamine + (9Z)-octadecenoyl-CoA = N-(9Z-octadecanoyl)-dopamine + CoA + H(+)</text>
        <dbReference type="Rhea" id="RHEA:51380"/>
        <dbReference type="ChEBI" id="CHEBI:15378"/>
        <dbReference type="ChEBI" id="CHEBI:31883"/>
        <dbReference type="ChEBI" id="CHEBI:57287"/>
        <dbReference type="ChEBI" id="CHEBI:57387"/>
        <dbReference type="ChEBI" id="CHEBI:59905"/>
    </reaction>
    <physiologicalReaction direction="left-to-right" evidence="5">
        <dbReference type="Rhea" id="RHEA:51381"/>
    </physiologicalReaction>
</comment>
<comment type="catalytic activity">
    <reaction evidence="9">
        <text>serotonin + (9Z)-octadecenoyl-CoA = N-(9Z-octadecenoyl)-serotonin + CoA + H(+)</text>
        <dbReference type="Rhea" id="RHEA:51392"/>
        <dbReference type="ChEBI" id="CHEBI:15378"/>
        <dbReference type="ChEBI" id="CHEBI:57287"/>
        <dbReference type="ChEBI" id="CHEBI:57387"/>
        <dbReference type="ChEBI" id="CHEBI:134064"/>
        <dbReference type="ChEBI" id="CHEBI:350546"/>
    </reaction>
    <physiologicalReaction direction="left-to-right" evidence="9">
        <dbReference type="Rhea" id="RHEA:51393"/>
    </physiologicalReaction>
</comment>
<comment type="catalytic activity">
    <reaction evidence="6">
        <text>serotonin + octadecanoyl-CoA = N-octadecanoyl-serotonin + CoA + H(+)</text>
        <dbReference type="Rhea" id="RHEA:51400"/>
        <dbReference type="ChEBI" id="CHEBI:15378"/>
        <dbReference type="ChEBI" id="CHEBI:57287"/>
        <dbReference type="ChEBI" id="CHEBI:57394"/>
        <dbReference type="ChEBI" id="CHEBI:134065"/>
        <dbReference type="ChEBI" id="CHEBI:350546"/>
    </reaction>
    <physiologicalReaction direction="left-to-right" evidence="6">
        <dbReference type="Rhea" id="RHEA:51401"/>
    </physiologicalReaction>
</comment>
<evidence type="ECO:0000256" key="3">
    <source>
        <dbReference type="ARBA" id="ARBA00038182"/>
    </source>
</evidence>
<proteinExistence type="inferred from homology"/>
<dbReference type="GO" id="GO:0004059">
    <property type="term" value="F:aralkylamine N-acetyltransferase activity"/>
    <property type="evidence" value="ECO:0007669"/>
    <property type="project" value="UniProtKB-EC"/>
</dbReference>
<evidence type="ECO:0000313" key="14">
    <source>
        <dbReference type="Proteomes" id="UP000035681"/>
    </source>
</evidence>
<evidence type="ECO:0000256" key="8">
    <source>
        <dbReference type="ARBA" id="ARBA00051711"/>
    </source>
</evidence>
<dbReference type="FunFam" id="3.40.630.30:FF:000046">
    <property type="entry name" value="Dopamine N-acetyltransferase"/>
    <property type="match status" value="1"/>
</dbReference>
<dbReference type="InterPro" id="IPR000182">
    <property type="entry name" value="GNAT_dom"/>
</dbReference>
<evidence type="ECO:0000259" key="13">
    <source>
        <dbReference type="PROSITE" id="PS51186"/>
    </source>
</evidence>
<evidence type="ECO:0000256" key="2">
    <source>
        <dbReference type="ARBA" id="ARBA00037926"/>
    </source>
</evidence>
<evidence type="ECO:0000256" key="9">
    <source>
        <dbReference type="ARBA" id="ARBA00051823"/>
    </source>
</evidence>
<dbReference type="PROSITE" id="PS51186">
    <property type="entry name" value="GNAT"/>
    <property type="match status" value="1"/>
</dbReference>
<dbReference type="PANTHER" id="PTHR20905">
    <property type="entry name" value="N-ACETYLTRANSFERASE-RELATED"/>
    <property type="match status" value="1"/>
</dbReference>
<organism evidence="15">
    <name type="scientific">Strongyloides stercoralis</name>
    <name type="common">Threadworm</name>
    <dbReference type="NCBI Taxonomy" id="6248"/>
    <lineage>
        <taxon>Eukaryota</taxon>
        <taxon>Metazoa</taxon>
        <taxon>Ecdysozoa</taxon>
        <taxon>Nematoda</taxon>
        <taxon>Chromadorea</taxon>
        <taxon>Rhabditida</taxon>
        <taxon>Tylenchina</taxon>
        <taxon>Panagrolaimomorpha</taxon>
        <taxon>Strongyloidoidea</taxon>
        <taxon>Strongyloididae</taxon>
        <taxon>Strongyloides</taxon>
    </lineage>
</organism>
<evidence type="ECO:0000256" key="5">
    <source>
        <dbReference type="ARBA" id="ARBA00050189"/>
    </source>
</evidence>
<comment type="catalytic activity">
    <reaction evidence="11">
        <text>dopamine + hexadecanoyl-CoA = N-hexadecanoyl-dopamine + CoA + H(+)</text>
        <dbReference type="Rhea" id="RHEA:51376"/>
        <dbReference type="ChEBI" id="CHEBI:15378"/>
        <dbReference type="ChEBI" id="CHEBI:57287"/>
        <dbReference type="ChEBI" id="CHEBI:57379"/>
        <dbReference type="ChEBI" id="CHEBI:59905"/>
        <dbReference type="ChEBI" id="CHEBI:134058"/>
    </reaction>
    <physiologicalReaction direction="left-to-right" evidence="11">
        <dbReference type="Rhea" id="RHEA:51377"/>
    </physiologicalReaction>
</comment>
<dbReference type="AlphaFoldDB" id="A0A0K0DYB5"/>
<dbReference type="Gene3D" id="3.40.630.30">
    <property type="match status" value="1"/>
</dbReference>
<comment type="catalytic activity">
    <reaction evidence="12">
        <text>serotonin + acetyl-CoA = N-acetylserotonin + CoA + H(+)</text>
        <dbReference type="Rhea" id="RHEA:25217"/>
        <dbReference type="ChEBI" id="CHEBI:15378"/>
        <dbReference type="ChEBI" id="CHEBI:17697"/>
        <dbReference type="ChEBI" id="CHEBI:57287"/>
        <dbReference type="ChEBI" id="CHEBI:57288"/>
        <dbReference type="ChEBI" id="CHEBI:350546"/>
        <dbReference type="EC" id="2.3.1.87"/>
    </reaction>
    <physiologicalReaction direction="left-to-right" evidence="12">
        <dbReference type="Rhea" id="RHEA:25218"/>
    </physiologicalReaction>
</comment>
<evidence type="ECO:0000256" key="6">
    <source>
        <dbReference type="ARBA" id="ARBA00050849"/>
    </source>
</evidence>
<dbReference type="CDD" id="cd04301">
    <property type="entry name" value="NAT_SF"/>
    <property type="match status" value="1"/>
</dbReference>
<evidence type="ECO:0000256" key="7">
    <source>
        <dbReference type="ARBA" id="ARBA00051284"/>
    </source>
</evidence>
<dbReference type="PANTHER" id="PTHR20905:SF1">
    <property type="entry name" value="AT07410P-RELATED"/>
    <property type="match status" value="1"/>
</dbReference>
<keyword evidence="14" id="KW-1185">Reference proteome</keyword>
<evidence type="ECO:0000256" key="11">
    <source>
        <dbReference type="ARBA" id="ARBA00052335"/>
    </source>
</evidence>
<reference evidence="15" key="1">
    <citation type="submission" date="2015-08" db="UniProtKB">
        <authorList>
            <consortium name="WormBaseParasite"/>
        </authorList>
    </citation>
    <scope>IDENTIFICATION</scope>
</reference>
<keyword evidence="1" id="KW-0808">Transferase</keyword>
<dbReference type="WBParaSite" id="TCONS_00006495.p1">
    <property type="protein sequence ID" value="TCONS_00006495.p1"/>
    <property type="gene ID" value="XLOC_004637"/>
</dbReference>
<dbReference type="SUPFAM" id="SSF55729">
    <property type="entry name" value="Acyl-CoA N-acyltransferases (Nat)"/>
    <property type="match status" value="1"/>
</dbReference>
<dbReference type="InterPro" id="IPR016181">
    <property type="entry name" value="Acyl_CoA_acyltransferase"/>
</dbReference>